<reference evidence="3" key="1">
    <citation type="submission" date="2018-07" db="EMBL/GenBank/DDBJ databases">
        <authorList>
            <person name="Somerville V."/>
        </authorList>
    </citation>
    <scope>NUCLEOTIDE SEQUENCE</scope>
    <source>
        <strain evidence="3">NWC_2_2</strain>
    </source>
</reference>
<evidence type="ECO:0000256" key="1">
    <source>
        <dbReference type="SAM" id="Coils"/>
    </source>
</evidence>
<feature type="region of interest" description="Disordered" evidence="2">
    <location>
        <begin position="192"/>
        <end position="278"/>
    </location>
</feature>
<keyword evidence="1" id="KW-0175">Coiled coil</keyword>
<name>A0A3G6JFR4_LACDL</name>
<dbReference type="AlphaFoldDB" id="A0A3G6JFR4"/>
<dbReference type="EMBL" id="CP031023">
    <property type="protein sequence ID" value="AZA16842.1"/>
    <property type="molecule type" value="Genomic_DNA"/>
</dbReference>
<dbReference type="RefSeq" id="WP_003614492.1">
    <property type="nucleotide sequence ID" value="NZ_CP072444.1"/>
</dbReference>
<protein>
    <submittedName>
        <fullName evidence="3">Uncharacterized protein</fullName>
    </submittedName>
</protein>
<proteinExistence type="predicted"/>
<evidence type="ECO:0000313" key="3">
    <source>
        <dbReference type="EMBL" id="AZA16842.1"/>
    </source>
</evidence>
<accession>A0A3G6JFR4</accession>
<sequence length="315" mass="33502">MKKSTIWSIVVVAVLALGGAGAYFYSSQQKQSQEQTASSSYSSHMQAGKEAVKAKKYSQAADEFDQAYQAKATAQAKNYQAQAENLADSVKLAKTTVKYASALNLAQKAQEQNGGYSVMTSQAKKLVKQLKAVKDNYDSEIKPLLNKAAKAMEDGDYDSAVSTYSSILDLPYINGAYYAKVRSNVKDLLKEAKSKQEDSSSSSESSSSSSSDSSSKSSSKESSSSSSSAASSSASSSSNQAEGSGTSNNDKVGGSTVTSRDVQQIRTQLDNLGESTAGWSPQDLINLFNYAYQQGHTTIDSITKDDVEGYLKSGK</sequence>
<feature type="compositionally biased region" description="Polar residues" evidence="2">
    <location>
        <begin position="239"/>
        <end position="278"/>
    </location>
</feature>
<feature type="coiled-coil region" evidence="1">
    <location>
        <begin position="69"/>
        <end position="96"/>
    </location>
</feature>
<gene>
    <name evidence="3" type="ORF">DQL93_10490</name>
</gene>
<feature type="compositionally biased region" description="Low complexity" evidence="2">
    <location>
        <begin position="199"/>
        <end position="238"/>
    </location>
</feature>
<organism evidence="3">
    <name type="scientific">Lactobacillus delbrueckii subsp. lactis</name>
    <dbReference type="NCBI Taxonomy" id="29397"/>
    <lineage>
        <taxon>Bacteria</taxon>
        <taxon>Bacillati</taxon>
        <taxon>Bacillota</taxon>
        <taxon>Bacilli</taxon>
        <taxon>Lactobacillales</taxon>
        <taxon>Lactobacillaceae</taxon>
        <taxon>Lactobacillus</taxon>
    </lineage>
</organism>
<evidence type="ECO:0000256" key="2">
    <source>
        <dbReference type="SAM" id="MobiDB-lite"/>
    </source>
</evidence>